<dbReference type="AlphaFoldDB" id="X0X3A9"/>
<feature type="non-terminal residue" evidence="3">
    <location>
        <position position="1"/>
    </location>
</feature>
<dbReference type="GO" id="GO:0015024">
    <property type="term" value="F:glucuronate-2-sulfatase activity"/>
    <property type="evidence" value="ECO:0007669"/>
    <property type="project" value="TreeGrafter"/>
</dbReference>
<dbReference type="InterPro" id="IPR000917">
    <property type="entry name" value="Sulfatase_N"/>
</dbReference>
<dbReference type="GO" id="GO:0004065">
    <property type="term" value="F:arylsulfatase activity"/>
    <property type="evidence" value="ECO:0007669"/>
    <property type="project" value="TreeGrafter"/>
</dbReference>
<dbReference type="SUPFAM" id="SSF53649">
    <property type="entry name" value="Alkaline phosphatase-like"/>
    <property type="match status" value="1"/>
</dbReference>
<dbReference type="PANTHER" id="PTHR46615">
    <property type="entry name" value="ARYLSULFATASE K"/>
    <property type="match status" value="1"/>
</dbReference>
<sequence>NERRVVDGRSRDNRHRDESRTQHGVDFIRGGARQQQPWALYVGLTQPHPRFVGLKQYYDRYYPDQVDMPSVPLEELEGLHEVFQQLRNFKNISTPIPEERIRRARAGYYAMVSELDEYLGRLWEALEQTGQLENTIFIYTSDHGESLGDHGLWLKNNVYDVAARVPLVMAGGGLPEGKVVDTPVGHVDVVATMLELAGAKGHQALRGYSLLPLMEGRKGKHPGVAFCETHSEGNATGSYVIRKGDWKY</sequence>
<name>X0X3A9_9ZZZZ</name>
<evidence type="ECO:0000313" key="3">
    <source>
        <dbReference type="EMBL" id="GAG29912.1"/>
    </source>
</evidence>
<reference evidence="3" key="1">
    <citation type="journal article" date="2014" name="Front. Microbiol.">
        <title>High frequency of phylogenetically diverse reductive dehalogenase-homologous genes in deep subseafloor sedimentary metagenomes.</title>
        <authorList>
            <person name="Kawai M."/>
            <person name="Futagami T."/>
            <person name="Toyoda A."/>
            <person name="Takaki Y."/>
            <person name="Nishi S."/>
            <person name="Hori S."/>
            <person name="Arai W."/>
            <person name="Tsubouchi T."/>
            <person name="Morono Y."/>
            <person name="Uchiyama I."/>
            <person name="Ito T."/>
            <person name="Fujiyama A."/>
            <person name="Inagaki F."/>
            <person name="Takami H."/>
        </authorList>
    </citation>
    <scope>NUCLEOTIDE SEQUENCE</scope>
    <source>
        <strain evidence="3">Expedition CK06-06</strain>
    </source>
</reference>
<evidence type="ECO:0000256" key="1">
    <source>
        <dbReference type="SAM" id="MobiDB-lite"/>
    </source>
</evidence>
<dbReference type="InterPro" id="IPR051849">
    <property type="entry name" value="GAG-degrading_sulfatase"/>
</dbReference>
<feature type="region of interest" description="Disordered" evidence="1">
    <location>
        <begin position="1"/>
        <end position="24"/>
    </location>
</feature>
<accession>X0X3A9</accession>
<comment type="caution">
    <text evidence="3">The sequence shown here is derived from an EMBL/GenBank/DDBJ whole genome shotgun (WGS) entry which is preliminary data.</text>
</comment>
<dbReference type="Pfam" id="PF00884">
    <property type="entry name" value="Sulfatase"/>
    <property type="match status" value="1"/>
</dbReference>
<evidence type="ECO:0000259" key="2">
    <source>
        <dbReference type="Pfam" id="PF00884"/>
    </source>
</evidence>
<dbReference type="Gene3D" id="3.40.720.10">
    <property type="entry name" value="Alkaline Phosphatase, subunit A"/>
    <property type="match status" value="1"/>
</dbReference>
<dbReference type="EMBL" id="BARS01045170">
    <property type="protein sequence ID" value="GAG29912.1"/>
    <property type="molecule type" value="Genomic_DNA"/>
</dbReference>
<organism evidence="3">
    <name type="scientific">marine sediment metagenome</name>
    <dbReference type="NCBI Taxonomy" id="412755"/>
    <lineage>
        <taxon>unclassified sequences</taxon>
        <taxon>metagenomes</taxon>
        <taxon>ecological metagenomes</taxon>
    </lineage>
</organism>
<feature type="compositionally biased region" description="Basic and acidic residues" evidence="1">
    <location>
        <begin position="1"/>
        <end position="23"/>
    </location>
</feature>
<dbReference type="InterPro" id="IPR017850">
    <property type="entry name" value="Alkaline_phosphatase_core_sf"/>
</dbReference>
<proteinExistence type="predicted"/>
<protein>
    <recommendedName>
        <fullName evidence="2">Sulfatase N-terminal domain-containing protein</fullName>
    </recommendedName>
</protein>
<dbReference type="PANTHER" id="PTHR46615:SF1">
    <property type="entry name" value="ARYLSULFATASE K"/>
    <property type="match status" value="1"/>
</dbReference>
<gene>
    <name evidence="3" type="ORF">S01H1_68131</name>
</gene>
<feature type="non-terminal residue" evidence="3">
    <location>
        <position position="248"/>
    </location>
</feature>
<feature type="domain" description="Sulfatase N-terminal" evidence="2">
    <location>
        <begin position="14"/>
        <end position="199"/>
    </location>
</feature>